<sequence>MKLGIALGGGGAKGLAHIGVLEVLEENGIRLEYVAGTSIGAIIGAIYCLQGSAKHLREITKGIIQSEEFKKLEIDKFYTQGTSRFETFKKKLFEKYYFGSLLFKKSILKIEATERLFRRLFNDKTFADLKIPFVCNSLDINSGDEIVFDKGLLYKAVWASCAIPGIFPALYDDKRILIDGGSINNIPVEPLLNIGARTIIAVYLGDTPKFDKETETGFFITQRALSFMKFHLDKRILKNADCIINPDVSEHHWADFTALDILIQKGRESVLQKIEEIRKLTKFWYGIKKYFSRK</sequence>
<dbReference type="SUPFAM" id="SSF52151">
    <property type="entry name" value="FabD/lysophospholipase-like"/>
    <property type="match status" value="1"/>
</dbReference>
<evidence type="ECO:0000256" key="1">
    <source>
        <dbReference type="ARBA" id="ARBA00022801"/>
    </source>
</evidence>
<evidence type="ECO:0000256" key="2">
    <source>
        <dbReference type="ARBA" id="ARBA00022963"/>
    </source>
</evidence>
<feature type="short sequence motif" description="GXSXG" evidence="4">
    <location>
        <begin position="36"/>
        <end position="40"/>
    </location>
</feature>
<dbReference type="EMBL" id="DTHJ01000036">
    <property type="protein sequence ID" value="HHS62289.1"/>
    <property type="molecule type" value="Genomic_DNA"/>
</dbReference>
<dbReference type="GO" id="GO:0016787">
    <property type="term" value="F:hydrolase activity"/>
    <property type="evidence" value="ECO:0007669"/>
    <property type="project" value="UniProtKB-UniRule"/>
</dbReference>
<dbReference type="Pfam" id="PF01734">
    <property type="entry name" value="Patatin"/>
    <property type="match status" value="1"/>
</dbReference>
<evidence type="ECO:0000256" key="3">
    <source>
        <dbReference type="ARBA" id="ARBA00023098"/>
    </source>
</evidence>
<proteinExistence type="predicted"/>
<accession>A0A7C6EM47</accession>
<feature type="active site" description="Nucleophile" evidence="4">
    <location>
        <position position="38"/>
    </location>
</feature>
<feature type="short sequence motif" description="DGA/G" evidence="4">
    <location>
        <begin position="179"/>
        <end position="181"/>
    </location>
</feature>
<evidence type="ECO:0000259" key="5">
    <source>
        <dbReference type="PROSITE" id="PS51635"/>
    </source>
</evidence>
<dbReference type="InterPro" id="IPR002641">
    <property type="entry name" value="PNPLA_dom"/>
</dbReference>
<keyword evidence="3 4" id="KW-0443">Lipid metabolism</keyword>
<dbReference type="PANTHER" id="PTHR14226:SF29">
    <property type="entry name" value="NEUROPATHY TARGET ESTERASE SWS"/>
    <property type="match status" value="1"/>
</dbReference>
<keyword evidence="1 4" id="KW-0378">Hydrolase</keyword>
<dbReference type="PANTHER" id="PTHR14226">
    <property type="entry name" value="NEUROPATHY TARGET ESTERASE/SWISS CHEESE D.MELANOGASTER"/>
    <property type="match status" value="1"/>
</dbReference>
<dbReference type="AlphaFoldDB" id="A0A7C6EM47"/>
<keyword evidence="2 4" id="KW-0442">Lipid degradation</keyword>
<evidence type="ECO:0000313" key="6">
    <source>
        <dbReference type="EMBL" id="HHS62289.1"/>
    </source>
</evidence>
<organism evidence="6">
    <name type="scientific">candidate division WOR-3 bacterium</name>
    <dbReference type="NCBI Taxonomy" id="2052148"/>
    <lineage>
        <taxon>Bacteria</taxon>
        <taxon>Bacteria division WOR-3</taxon>
    </lineage>
</organism>
<name>A0A7C6EM47_UNCW3</name>
<dbReference type="GO" id="GO:0016042">
    <property type="term" value="P:lipid catabolic process"/>
    <property type="evidence" value="ECO:0007669"/>
    <property type="project" value="UniProtKB-UniRule"/>
</dbReference>
<dbReference type="InterPro" id="IPR050301">
    <property type="entry name" value="NTE"/>
</dbReference>
<protein>
    <recommendedName>
        <fullName evidence="5">PNPLA domain-containing protein</fullName>
    </recommendedName>
</protein>
<gene>
    <name evidence="6" type="ORF">ENV70_01555</name>
</gene>
<dbReference type="PROSITE" id="PS51635">
    <property type="entry name" value="PNPLA"/>
    <property type="match status" value="1"/>
</dbReference>
<feature type="domain" description="PNPLA" evidence="5">
    <location>
        <begin position="5"/>
        <end position="192"/>
    </location>
</feature>
<comment type="caution">
    <text evidence="6">The sequence shown here is derived from an EMBL/GenBank/DDBJ whole genome shotgun (WGS) entry which is preliminary data.</text>
</comment>
<feature type="active site" description="Proton acceptor" evidence="4">
    <location>
        <position position="179"/>
    </location>
</feature>
<feature type="short sequence motif" description="GXGXXG" evidence="4">
    <location>
        <begin position="9"/>
        <end position="14"/>
    </location>
</feature>
<dbReference type="Gene3D" id="3.40.1090.10">
    <property type="entry name" value="Cytosolic phospholipase A2 catalytic domain"/>
    <property type="match status" value="1"/>
</dbReference>
<reference evidence="6" key="1">
    <citation type="journal article" date="2020" name="mSystems">
        <title>Genome- and Community-Level Interaction Insights into Carbon Utilization and Element Cycling Functions of Hydrothermarchaeota in Hydrothermal Sediment.</title>
        <authorList>
            <person name="Zhou Z."/>
            <person name="Liu Y."/>
            <person name="Xu W."/>
            <person name="Pan J."/>
            <person name="Luo Z.H."/>
            <person name="Li M."/>
        </authorList>
    </citation>
    <scope>NUCLEOTIDE SEQUENCE [LARGE SCALE GENOMIC DNA]</scope>
    <source>
        <strain evidence="6">SpSt-783</strain>
    </source>
</reference>
<dbReference type="InterPro" id="IPR016035">
    <property type="entry name" value="Acyl_Trfase/lysoPLipase"/>
</dbReference>
<evidence type="ECO:0000256" key="4">
    <source>
        <dbReference type="PROSITE-ProRule" id="PRU01161"/>
    </source>
</evidence>